<dbReference type="Gene3D" id="3.40.30.10">
    <property type="entry name" value="Glutaredoxin"/>
    <property type="match status" value="1"/>
</dbReference>
<keyword evidence="1" id="KW-0472">Membrane</keyword>
<proteinExistence type="predicted"/>
<comment type="caution">
    <text evidence="3">The sequence shown here is derived from an EMBL/GenBank/DDBJ whole genome shotgun (WGS) entry which is preliminary data.</text>
</comment>
<dbReference type="GO" id="GO:0016209">
    <property type="term" value="F:antioxidant activity"/>
    <property type="evidence" value="ECO:0007669"/>
    <property type="project" value="InterPro"/>
</dbReference>
<evidence type="ECO:0000256" key="1">
    <source>
        <dbReference type="SAM" id="Phobius"/>
    </source>
</evidence>
<gene>
    <name evidence="3" type="ORF">C1638_008000</name>
</gene>
<feature type="transmembrane region" description="Helical" evidence="1">
    <location>
        <begin position="30"/>
        <end position="50"/>
    </location>
</feature>
<evidence type="ECO:0000313" key="4">
    <source>
        <dbReference type="Proteomes" id="UP000236182"/>
    </source>
</evidence>
<dbReference type="AlphaFoldDB" id="A0A316WYC6"/>
<organism evidence="3 4">
    <name type="scientific">Chryseobacterium oncorhynchi</name>
    <dbReference type="NCBI Taxonomy" id="741074"/>
    <lineage>
        <taxon>Bacteria</taxon>
        <taxon>Pseudomonadati</taxon>
        <taxon>Bacteroidota</taxon>
        <taxon>Flavobacteriia</taxon>
        <taxon>Flavobacteriales</taxon>
        <taxon>Weeksellaceae</taxon>
        <taxon>Chryseobacterium group</taxon>
        <taxon>Chryseobacterium</taxon>
    </lineage>
</organism>
<protein>
    <recommendedName>
        <fullName evidence="2">Thioredoxin domain-containing protein</fullName>
    </recommendedName>
</protein>
<name>A0A316WYC6_9FLAO</name>
<keyword evidence="4" id="KW-1185">Reference proteome</keyword>
<dbReference type="PROSITE" id="PS51352">
    <property type="entry name" value="THIOREDOXIN_2"/>
    <property type="match status" value="1"/>
</dbReference>
<sequence>MYNINYYTFYLFLLNILNAQRKMKKKNLKFLAIIIPLLSIGVMAYLLFIFQKKKEKLETLKNVPTFSLKTIDGIIFTQQNLATDRIKVILYFSPTCHYCQSEAKELSNVYHQYENIQWIWIASEPLHDIKQFAHHYQLDNKYNIFWCHDDMAKLYQKLSMKSVPYFLVYDKNNHLIKRNSGAVKLEKLINTIDERE</sequence>
<keyword evidence="1" id="KW-1133">Transmembrane helix</keyword>
<accession>A0A316WYC6</accession>
<reference evidence="3" key="1">
    <citation type="submission" date="2018-04" db="EMBL/GenBank/DDBJ databases">
        <title>Draft Genome Sequences of Chryseobacterium lactis NCTC11390T isolated from milk, Chryseobacterium oncorhynchi 701B-08T from rainbow trout, and Chryseobacterium viscerum 687B-08T from diseased fish.</title>
        <authorList>
            <person name="Jeong J.-J."/>
            <person name="Lee Y.J."/>
            <person name="Pathiraja D."/>
            <person name="Park B."/>
            <person name="Choi I.-G."/>
            <person name="Kim K.D."/>
        </authorList>
    </citation>
    <scope>NUCLEOTIDE SEQUENCE [LARGE SCALE GENOMIC DNA]</scope>
    <source>
        <strain evidence="3">701B-08</strain>
    </source>
</reference>
<dbReference type="InterPro" id="IPR013766">
    <property type="entry name" value="Thioredoxin_domain"/>
</dbReference>
<dbReference type="OrthoDB" id="662072at2"/>
<dbReference type="EMBL" id="PPEI02000002">
    <property type="protein sequence ID" value="PWN66297.1"/>
    <property type="molecule type" value="Genomic_DNA"/>
</dbReference>
<dbReference type="InterPro" id="IPR036249">
    <property type="entry name" value="Thioredoxin-like_sf"/>
</dbReference>
<dbReference type="Proteomes" id="UP000236182">
    <property type="component" value="Unassembled WGS sequence"/>
</dbReference>
<dbReference type="InterPro" id="IPR000866">
    <property type="entry name" value="AhpC/TSA"/>
</dbReference>
<feature type="domain" description="Thioredoxin" evidence="2">
    <location>
        <begin position="57"/>
        <end position="196"/>
    </location>
</feature>
<dbReference type="SUPFAM" id="SSF52833">
    <property type="entry name" value="Thioredoxin-like"/>
    <property type="match status" value="1"/>
</dbReference>
<keyword evidence="1" id="KW-0812">Transmembrane</keyword>
<dbReference type="Pfam" id="PF00578">
    <property type="entry name" value="AhpC-TSA"/>
    <property type="match status" value="1"/>
</dbReference>
<evidence type="ECO:0000313" key="3">
    <source>
        <dbReference type="EMBL" id="PWN66297.1"/>
    </source>
</evidence>
<evidence type="ECO:0000259" key="2">
    <source>
        <dbReference type="PROSITE" id="PS51352"/>
    </source>
</evidence>
<dbReference type="GO" id="GO:0016491">
    <property type="term" value="F:oxidoreductase activity"/>
    <property type="evidence" value="ECO:0007669"/>
    <property type="project" value="InterPro"/>
</dbReference>